<dbReference type="EMBL" id="JAAGLQ010000728">
    <property type="protein sequence ID" value="NEA20568.1"/>
    <property type="molecule type" value="Genomic_DNA"/>
</dbReference>
<sequence length="367" mass="41045">MSSGTGIKQDVARLLIEGDLAFSRRFLECVVKGTGEAVIPIFCMNSYLSLIIHESYRTLKVSDPGLAASLSYQHEETIERARLSVKLFDDSKSGLDKVGDAFARIIGEGRQVFLDNTWFPPARRWETDLGEYRYRGRLVSTTHTVGFVMALRADALQDFATLGQELSAVAQAQSAYVSQAAGHLPWPGPSFMNSINVDAFETRNRRSKRHFNRIFDAGLPEKMTASLTAFQCFLNVLDVMLRDDDNPASAETVFKLRYITLYHVLSSLEKLRNQYEKALGTASRSLLAAMLDHPVSAEIRSGEARHFRNTLIHYTPAEHLVSKLSMTAPYYGLVEACFPTRDFRSLQTAVAEHTGRMAALMDQWSGT</sequence>
<proteinExistence type="predicted"/>
<evidence type="ECO:0000313" key="2">
    <source>
        <dbReference type="Proteomes" id="UP000471293"/>
    </source>
</evidence>
<evidence type="ECO:0000313" key="1">
    <source>
        <dbReference type="EMBL" id="NEA20568.1"/>
    </source>
</evidence>
<dbReference type="RefSeq" id="WP_164350443.1">
    <property type="nucleotide sequence ID" value="NZ_JAAGLQ010000728.1"/>
</dbReference>
<name>A0A6N9UAB5_STRHA</name>
<gene>
    <name evidence="1" type="ORF">G3I29_35060</name>
</gene>
<comment type="caution">
    <text evidence="1">The sequence shown here is derived from an EMBL/GenBank/DDBJ whole genome shotgun (WGS) entry which is preliminary data.</text>
</comment>
<reference evidence="1 2" key="1">
    <citation type="submission" date="2020-01" db="EMBL/GenBank/DDBJ databases">
        <title>Insect and environment-associated Actinomycetes.</title>
        <authorList>
            <person name="Currrie C."/>
            <person name="Chevrette M."/>
            <person name="Carlson C."/>
            <person name="Stubbendieck R."/>
            <person name="Wendt-Pienkowski E."/>
        </authorList>
    </citation>
    <scope>NUCLEOTIDE SEQUENCE [LARGE SCALE GENOMIC DNA]</scope>
    <source>
        <strain evidence="1 2">SID11342</strain>
    </source>
</reference>
<dbReference type="Proteomes" id="UP000471293">
    <property type="component" value="Unassembled WGS sequence"/>
</dbReference>
<accession>A0A6N9UAB5</accession>
<organism evidence="1 2">
    <name type="scientific">Streptomyces halstedii</name>
    <dbReference type="NCBI Taxonomy" id="1944"/>
    <lineage>
        <taxon>Bacteria</taxon>
        <taxon>Bacillati</taxon>
        <taxon>Actinomycetota</taxon>
        <taxon>Actinomycetes</taxon>
        <taxon>Kitasatosporales</taxon>
        <taxon>Streptomycetaceae</taxon>
        <taxon>Streptomyces</taxon>
    </lineage>
</organism>
<protein>
    <submittedName>
        <fullName evidence="1">Uncharacterized protein</fullName>
    </submittedName>
</protein>
<dbReference type="AlphaFoldDB" id="A0A6N9UAB5"/>